<keyword evidence="2" id="KW-1185">Reference proteome</keyword>
<evidence type="ECO:0000313" key="2">
    <source>
        <dbReference type="Proteomes" id="UP000183299"/>
    </source>
</evidence>
<protein>
    <submittedName>
        <fullName evidence="1">Uncharacterized protein</fullName>
    </submittedName>
</protein>
<accession>A0A1I3V0G2</accession>
<sequence>MFKMVFSAVLCAGLTLGFILAKPERFRRSSQSELAAQRLTAEAITVVRID</sequence>
<dbReference type="GeneID" id="98667182"/>
<dbReference type="AlphaFoldDB" id="A0A1I3V0G2"/>
<proteinExistence type="predicted"/>
<dbReference type="EMBL" id="FORY01000013">
    <property type="protein sequence ID" value="SFJ88612.1"/>
    <property type="molecule type" value="Genomic_DNA"/>
</dbReference>
<evidence type="ECO:0000313" key="1">
    <source>
        <dbReference type="EMBL" id="SFJ88612.1"/>
    </source>
</evidence>
<dbReference type="RefSeq" id="WP_156444385.1">
    <property type="nucleotide sequence ID" value="NZ_FORY01000013.1"/>
</dbReference>
<dbReference type="Proteomes" id="UP000183299">
    <property type="component" value="Unassembled WGS sequence"/>
</dbReference>
<dbReference type="STRING" id="576117.SAMN04488138_11343"/>
<gene>
    <name evidence="1" type="ORF">SAMN04488138_11343</name>
</gene>
<reference evidence="1 2" key="1">
    <citation type="submission" date="2016-10" db="EMBL/GenBank/DDBJ databases">
        <authorList>
            <person name="de Groot N.N."/>
        </authorList>
    </citation>
    <scope>NUCLEOTIDE SEQUENCE [LARGE SCALE GENOMIC DNA]</scope>
    <source>
        <strain evidence="1 2">CGMCC 1.8891</strain>
    </source>
</reference>
<organism evidence="1 2">
    <name type="scientific">Celeribacter halophilus</name>
    <dbReference type="NCBI Taxonomy" id="576117"/>
    <lineage>
        <taxon>Bacteria</taxon>
        <taxon>Pseudomonadati</taxon>
        <taxon>Pseudomonadota</taxon>
        <taxon>Alphaproteobacteria</taxon>
        <taxon>Rhodobacterales</taxon>
        <taxon>Roseobacteraceae</taxon>
        <taxon>Celeribacter</taxon>
    </lineage>
</organism>
<name>A0A1I3V0G2_9RHOB</name>